<dbReference type="InterPro" id="IPR006379">
    <property type="entry name" value="HAD-SF_hydro_IIB"/>
</dbReference>
<evidence type="ECO:0000313" key="4">
    <source>
        <dbReference type="Proteomes" id="UP001230207"/>
    </source>
</evidence>
<comment type="caution">
    <text evidence="3">The sequence shown here is derived from an EMBL/GenBank/DDBJ whole genome shotgun (WGS) entry which is preliminary data.</text>
</comment>
<sequence>MPIRLLCCDIDGTVTGDAAAEARFRDAWLGLPADKRPLFVVNSGRLIEDQQAFLRTTNLPAPDIMIGGVGTMFWAMDDGGHSEAFSSFVGQVFDTKAIAATLATIKGMERQPARYQHAHKSSWYLRNAEPSTLSDIEALLQDAGHEVRIVYSSARDLDILPQGVDKGAALAWLCKRLDIALKDVVVAGDTGNDLGLFELPDVRGIVVGNALPELKAITAGTPRFYAARQTMADGVLEGLQHFGLVNGYSSGR</sequence>
<evidence type="ECO:0000256" key="1">
    <source>
        <dbReference type="ARBA" id="ARBA00022801"/>
    </source>
</evidence>
<dbReference type="InterPro" id="IPR023214">
    <property type="entry name" value="HAD_sf"/>
</dbReference>
<dbReference type="Gene3D" id="3.40.50.1000">
    <property type="entry name" value="HAD superfamily/HAD-like"/>
    <property type="match status" value="1"/>
</dbReference>
<protein>
    <submittedName>
        <fullName evidence="3">Sucrose-6F-phosphate phosphohydrolase</fullName>
    </submittedName>
</protein>
<dbReference type="SFLD" id="SFLDS00003">
    <property type="entry name" value="Haloacid_Dehalogenase"/>
    <property type="match status" value="1"/>
</dbReference>
<evidence type="ECO:0000313" key="3">
    <source>
        <dbReference type="EMBL" id="MDQ0320502.1"/>
    </source>
</evidence>
<organism evidence="3 4">
    <name type="scientific">Pararhizobium capsulatum DSM 1112</name>
    <dbReference type="NCBI Taxonomy" id="1121113"/>
    <lineage>
        <taxon>Bacteria</taxon>
        <taxon>Pseudomonadati</taxon>
        <taxon>Pseudomonadota</taxon>
        <taxon>Alphaproteobacteria</taxon>
        <taxon>Hyphomicrobiales</taxon>
        <taxon>Rhizobiaceae</taxon>
        <taxon>Rhizobium/Agrobacterium group</taxon>
        <taxon>Pararhizobium</taxon>
    </lineage>
</organism>
<dbReference type="EMBL" id="JAUSVF010000001">
    <property type="protein sequence ID" value="MDQ0320502.1"/>
    <property type="molecule type" value="Genomic_DNA"/>
</dbReference>
<keyword evidence="1" id="KW-0378">Hydrolase</keyword>
<dbReference type="NCBIfam" id="TIGR01484">
    <property type="entry name" value="HAD-SF-IIB"/>
    <property type="match status" value="1"/>
</dbReference>
<reference evidence="3 4" key="1">
    <citation type="submission" date="2023-07" db="EMBL/GenBank/DDBJ databases">
        <title>Genomic Encyclopedia of Type Strains, Phase IV (KMG-IV): sequencing the most valuable type-strain genomes for metagenomic binning, comparative biology and taxonomic classification.</title>
        <authorList>
            <person name="Goeker M."/>
        </authorList>
    </citation>
    <scope>NUCLEOTIDE SEQUENCE [LARGE SCALE GENOMIC DNA]</scope>
    <source>
        <strain evidence="3 4">DSM 1112</strain>
    </source>
</reference>
<proteinExistence type="predicted"/>
<dbReference type="SUPFAM" id="SSF56784">
    <property type="entry name" value="HAD-like"/>
    <property type="match status" value="1"/>
</dbReference>
<dbReference type="SFLD" id="SFLDG01140">
    <property type="entry name" value="C2.B:_Phosphomannomutase_and_P"/>
    <property type="match status" value="1"/>
</dbReference>
<name>A0ABU0BQH4_9HYPH</name>
<evidence type="ECO:0000259" key="2">
    <source>
        <dbReference type="Pfam" id="PF05116"/>
    </source>
</evidence>
<feature type="domain" description="Sucrose phosphatase-like" evidence="2">
    <location>
        <begin position="4"/>
        <end position="243"/>
    </location>
</feature>
<dbReference type="InterPro" id="IPR036412">
    <property type="entry name" value="HAD-like_sf"/>
</dbReference>
<dbReference type="Gene3D" id="3.90.1070.10">
    <property type="match status" value="1"/>
</dbReference>
<dbReference type="PANTHER" id="PTHR46521">
    <property type="entry name" value="SUCROSE-PHOSPHATASE 2-RELATED"/>
    <property type="match status" value="1"/>
</dbReference>
<accession>A0ABU0BQH4</accession>
<dbReference type="SFLD" id="SFLDG01141">
    <property type="entry name" value="C2.B.1:_Sucrose_Phosphatase_Li"/>
    <property type="match status" value="1"/>
</dbReference>
<dbReference type="RefSeq" id="WP_307230304.1">
    <property type="nucleotide sequence ID" value="NZ_JAUSVF010000001.1"/>
</dbReference>
<gene>
    <name evidence="3" type="ORF">QO002_002640</name>
</gene>
<keyword evidence="4" id="KW-1185">Reference proteome</keyword>
<dbReference type="PANTHER" id="PTHR46521:SF4">
    <property type="entry name" value="SUCROSE-PHOSPHATASE 2-RELATED"/>
    <property type="match status" value="1"/>
</dbReference>
<dbReference type="Pfam" id="PF05116">
    <property type="entry name" value="S6PP"/>
    <property type="match status" value="1"/>
</dbReference>
<dbReference type="Proteomes" id="UP001230207">
    <property type="component" value="Unassembled WGS sequence"/>
</dbReference>
<dbReference type="InterPro" id="IPR006380">
    <property type="entry name" value="SPP-like_dom"/>
</dbReference>
<dbReference type="InterPro" id="IPR051518">
    <property type="entry name" value="Sucrose_Phosphatase"/>
</dbReference>